<gene>
    <name evidence="1" type="ORF">OCBIM_22030959mg</name>
</gene>
<protein>
    <recommendedName>
        <fullName evidence="2">ATP-dependent DNA helicase</fullName>
    </recommendedName>
</protein>
<feature type="non-terminal residue" evidence="1">
    <location>
        <position position="1"/>
    </location>
</feature>
<accession>A0A0L8I6T2</accession>
<organism evidence="1">
    <name type="scientific">Octopus bimaculoides</name>
    <name type="common">California two-spotted octopus</name>
    <dbReference type="NCBI Taxonomy" id="37653"/>
    <lineage>
        <taxon>Eukaryota</taxon>
        <taxon>Metazoa</taxon>
        <taxon>Spiralia</taxon>
        <taxon>Lophotrochozoa</taxon>
        <taxon>Mollusca</taxon>
        <taxon>Cephalopoda</taxon>
        <taxon>Coleoidea</taxon>
        <taxon>Octopodiformes</taxon>
        <taxon>Octopoda</taxon>
        <taxon>Incirrata</taxon>
        <taxon>Octopodidae</taxon>
        <taxon>Octopus</taxon>
    </lineage>
</organism>
<evidence type="ECO:0000313" key="1">
    <source>
        <dbReference type="EMBL" id="KOF97196.1"/>
    </source>
</evidence>
<dbReference type="PANTHER" id="PTHR23274:SF48">
    <property type="entry name" value="ATP-DEPENDENT DNA HELICASE"/>
    <property type="match status" value="1"/>
</dbReference>
<dbReference type="AlphaFoldDB" id="A0A0L8I6T2"/>
<proteinExistence type="predicted"/>
<evidence type="ECO:0008006" key="2">
    <source>
        <dbReference type="Google" id="ProtNLM"/>
    </source>
</evidence>
<dbReference type="SUPFAM" id="SSF52540">
    <property type="entry name" value="P-loop containing nucleoside triphosphate hydrolases"/>
    <property type="match status" value="1"/>
</dbReference>
<name>A0A0L8I6T2_OCTBM</name>
<reference evidence="1" key="1">
    <citation type="submission" date="2015-07" db="EMBL/GenBank/DDBJ databases">
        <title>MeaNS - Measles Nucleotide Surveillance Program.</title>
        <authorList>
            <person name="Tran T."/>
            <person name="Druce J."/>
        </authorList>
    </citation>
    <scope>NUCLEOTIDE SEQUENCE</scope>
    <source>
        <strain evidence="1">UCB-OBI-ISO-001</strain>
        <tissue evidence="1">Gonad</tissue>
    </source>
</reference>
<dbReference type="PANTHER" id="PTHR23274">
    <property type="entry name" value="DNA HELICASE-RELATED"/>
    <property type="match status" value="1"/>
</dbReference>
<dbReference type="GO" id="GO:0005657">
    <property type="term" value="C:replication fork"/>
    <property type="evidence" value="ECO:0007669"/>
    <property type="project" value="TreeGrafter"/>
</dbReference>
<dbReference type="InterPro" id="IPR027417">
    <property type="entry name" value="P-loop_NTPase"/>
</dbReference>
<dbReference type="OrthoDB" id="6265497at2759"/>
<dbReference type="EMBL" id="KQ416378">
    <property type="protein sequence ID" value="KOF97196.1"/>
    <property type="molecule type" value="Genomic_DNA"/>
</dbReference>
<dbReference type="GO" id="GO:0006260">
    <property type="term" value="P:DNA replication"/>
    <property type="evidence" value="ECO:0007669"/>
    <property type="project" value="TreeGrafter"/>
</dbReference>
<sequence>HNLCQPKLYNGTNLIVHKLMRNCIEANILIGCGKCETVFIPHILDTTSNTPFQFKQLHFPIQVSLAMSINKSQGPTVKIAGLQLEVPCFSHGQLYVEASNMGAESNRFAYAPRNNKKTLFIKKYSLLIQHEYFNKLISHYYHYIQERVNYLFKSSELYNCHKCIDK</sequence>